<dbReference type="RefSeq" id="WP_134104340.1">
    <property type="nucleotide sequence ID" value="NZ_SODP01000002.1"/>
</dbReference>
<dbReference type="SUPFAM" id="SSF53067">
    <property type="entry name" value="Actin-like ATPase domain"/>
    <property type="match status" value="1"/>
</dbReference>
<dbReference type="InterPro" id="IPR000600">
    <property type="entry name" value="ROK"/>
</dbReference>
<dbReference type="GO" id="GO:0016301">
    <property type="term" value="F:kinase activity"/>
    <property type="evidence" value="ECO:0007669"/>
    <property type="project" value="UniProtKB-KW"/>
</dbReference>
<gene>
    <name evidence="3" type="ORF">EV653_3330</name>
</gene>
<evidence type="ECO:0000259" key="2">
    <source>
        <dbReference type="Pfam" id="PF12802"/>
    </source>
</evidence>
<comment type="similarity">
    <text evidence="1">Belongs to the ROK (NagC/XylR) family.</text>
</comment>
<dbReference type="InterPro" id="IPR043129">
    <property type="entry name" value="ATPase_NBD"/>
</dbReference>
<feature type="domain" description="HTH marR-type" evidence="2">
    <location>
        <begin position="19"/>
        <end position="68"/>
    </location>
</feature>
<dbReference type="GO" id="GO:0003700">
    <property type="term" value="F:DNA-binding transcription factor activity"/>
    <property type="evidence" value="ECO:0007669"/>
    <property type="project" value="InterPro"/>
</dbReference>
<comment type="caution">
    <text evidence="3">The sequence shown here is derived from an EMBL/GenBank/DDBJ whole genome shotgun (WGS) entry which is preliminary data.</text>
</comment>
<dbReference type="EMBL" id="SODP01000002">
    <property type="protein sequence ID" value="TDW69306.1"/>
    <property type="molecule type" value="Genomic_DNA"/>
</dbReference>
<dbReference type="Proteomes" id="UP000295146">
    <property type="component" value="Unassembled WGS sequence"/>
</dbReference>
<reference evidence="3 4" key="1">
    <citation type="submission" date="2019-03" db="EMBL/GenBank/DDBJ databases">
        <title>Genomic Encyclopedia of Type Strains, Phase III (KMG-III): the genomes of soil and plant-associated and newly described type strains.</title>
        <authorList>
            <person name="Whitman W."/>
        </authorList>
    </citation>
    <scope>NUCLEOTIDE SEQUENCE [LARGE SCALE GENOMIC DNA]</scope>
    <source>
        <strain evidence="3 4">VKM Ac-2573</strain>
    </source>
</reference>
<dbReference type="InterPro" id="IPR000835">
    <property type="entry name" value="HTH_MarR-typ"/>
</dbReference>
<dbReference type="PANTHER" id="PTHR18964">
    <property type="entry name" value="ROK (REPRESSOR, ORF, KINASE) FAMILY"/>
    <property type="match status" value="1"/>
</dbReference>
<proteinExistence type="inferred from homology"/>
<accession>A0A4R8C0V7</accession>
<organism evidence="3 4">
    <name type="scientific">Kribbella pratensis</name>
    <dbReference type="NCBI Taxonomy" id="2512112"/>
    <lineage>
        <taxon>Bacteria</taxon>
        <taxon>Bacillati</taxon>
        <taxon>Actinomycetota</taxon>
        <taxon>Actinomycetes</taxon>
        <taxon>Propionibacteriales</taxon>
        <taxon>Kribbellaceae</taxon>
        <taxon>Kribbella</taxon>
    </lineage>
</organism>
<name>A0A4R8C0V7_9ACTN</name>
<dbReference type="InterPro" id="IPR036388">
    <property type="entry name" value="WH-like_DNA-bd_sf"/>
</dbReference>
<dbReference type="PANTHER" id="PTHR18964:SF149">
    <property type="entry name" value="BIFUNCTIONAL UDP-N-ACETYLGLUCOSAMINE 2-EPIMERASE_N-ACETYLMANNOSAMINE KINASE"/>
    <property type="match status" value="1"/>
</dbReference>
<evidence type="ECO:0000256" key="1">
    <source>
        <dbReference type="ARBA" id="ARBA00006479"/>
    </source>
</evidence>
<dbReference type="OrthoDB" id="3189808at2"/>
<dbReference type="SUPFAM" id="SSF46785">
    <property type="entry name" value="Winged helix' DNA-binding domain"/>
    <property type="match status" value="1"/>
</dbReference>
<dbReference type="AlphaFoldDB" id="A0A4R8C0V7"/>
<keyword evidence="4" id="KW-1185">Reference proteome</keyword>
<dbReference type="Gene3D" id="1.10.10.10">
    <property type="entry name" value="Winged helix-like DNA-binding domain superfamily/Winged helix DNA-binding domain"/>
    <property type="match status" value="1"/>
</dbReference>
<dbReference type="Pfam" id="PF12802">
    <property type="entry name" value="MarR_2"/>
    <property type="match status" value="1"/>
</dbReference>
<dbReference type="InterPro" id="IPR011991">
    <property type="entry name" value="ArsR-like_HTH"/>
</dbReference>
<evidence type="ECO:0000313" key="3">
    <source>
        <dbReference type="EMBL" id="TDW69306.1"/>
    </source>
</evidence>
<keyword evidence="3" id="KW-0808">Transferase</keyword>
<dbReference type="CDD" id="cd00090">
    <property type="entry name" value="HTH_ARSR"/>
    <property type="match status" value="1"/>
</dbReference>
<dbReference type="Gene3D" id="3.30.420.40">
    <property type="match status" value="2"/>
</dbReference>
<dbReference type="Pfam" id="PF00480">
    <property type="entry name" value="ROK"/>
    <property type="match status" value="1"/>
</dbReference>
<dbReference type="InterPro" id="IPR036390">
    <property type="entry name" value="WH_DNA-bd_sf"/>
</dbReference>
<sequence length="391" mass="41189">MTPAKPSLDLLRSLTDEHVLRALMAERRLTRAEIAARTQLSKPAVSDSVQRLTEARLLQDTGERTTGRGRVGTYYALADDLGAALVLSVAPEGVVAEAIDVYGEVIMRETAPVRRPARPREVARVMRTVATRVAEGCRGHLRLAVVSAADPVDRSSGRLVHLPDAPFLLGELSPVELLAPLVSGPVTVDNDVHWAARAELASPDGDHPADFVYLYLGEGLGAAVVADGEVRRGHAGIAGEIAYVVTRGPRGRATTYGDVFAELGLRQPNSTAIDGAALVQSIEAGGARGRRVLTAIADATAGVVAAVVALADPAIVILGGTWGTRPAVVDAISRHVAATPRPAPVRVAQLTFEPAVTGARHQALKDLRESVLGGRRTAAASRLDRDQRCVH</sequence>
<protein>
    <submittedName>
        <fullName evidence="3">NBD/HSP70 family sugar kinase</fullName>
    </submittedName>
</protein>
<keyword evidence="3" id="KW-0418">Kinase</keyword>
<evidence type="ECO:0000313" key="4">
    <source>
        <dbReference type="Proteomes" id="UP000295146"/>
    </source>
</evidence>